<dbReference type="Proteomes" id="UP000028181">
    <property type="component" value="Plasmid pHAMBI540a"/>
</dbReference>
<dbReference type="KEGG" id="ngg:RG540_PA01190"/>
<gene>
    <name evidence="3" type="ORF">RG540_PA01190</name>
</gene>
<feature type="domain" description="DUF7256" evidence="2">
    <location>
        <begin position="8"/>
        <end position="142"/>
    </location>
</feature>
<sequence length="336" mass="36740">MAASSKPVDAAALAALRPGMPMSAVEKAMGSAWRAPPPHKGGLIDILENTYGVIVRIDRKGLIGSVNFNSRFEHTIAGVPMGISLADLRTTVPDMQIGEESKVRRATRFGRKQLQEGELSARITYDTVYEINISNPDAEYREPTAPPYPAASGDPGAPFSDVNLKLAVLSALMRSKAIDLGTPEELASHVLGRPVDLEKEGYERIPEALDYLSRYPLTDELLASVDWIEFDGGAAIYPYVWYFWGGEENAFDIKDLSGIRFCPNLKFISVISMIDKVDIRDLAPLTKLERVSINVPSENIEALLDLPSLRQAGRFSGAPAARGVLETLKQRGVQVN</sequence>
<feature type="domain" description="DUF6892" evidence="1">
    <location>
        <begin position="157"/>
        <end position="335"/>
    </location>
</feature>
<keyword evidence="3" id="KW-0614">Plasmid</keyword>
<accession>A0A068SX41</accession>
<organism evidence="3 4">
    <name type="scientific">Neorhizobium galegae bv. orientalis str. HAMBI 540</name>
    <dbReference type="NCBI Taxonomy" id="1028800"/>
    <lineage>
        <taxon>Bacteria</taxon>
        <taxon>Pseudomonadati</taxon>
        <taxon>Pseudomonadota</taxon>
        <taxon>Alphaproteobacteria</taxon>
        <taxon>Hyphomicrobiales</taxon>
        <taxon>Rhizobiaceae</taxon>
        <taxon>Rhizobium/Agrobacterium group</taxon>
        <taxon>Neorhizobium</taxon>
    </lineage>
</organism>
<evidence type="ECO:0000313" key="3">
    <source>
        <dbReference type="EMBL" id="CDN50798.1"/>
    </source>
</evidence>
<evidence type="ECO:0000259" key="1">
    <source>
        <dbReference type="Pfam" id="PF21832"/>
    </source>
</evidence>
<keyword evidence="4" id="KW-1185">Reference proteome</keyword>
<name>A0A068SX41_NEOGA</name>
<dbReference type="eggNOG" id="COG5620">
    <property type="taxonomic scope" value="Bacteria"/>
</dbReference>
<dbReference type="InterPro" id="IPR054187">
    <property type="entry name" value="DUF6892"/>
</dbReference>
<protein>
    <submittedName>
        <fullName evidence="3">Uncharacterized protein</fullName>
    </submittedName>
</protein>
<dbReference type="EMBL" id="HG938354">
    <property type="protein sequence ID" value="CDN50798.1"/>
    <property type="molecule type" value="Genomic_DNA"/>
</dbReference>
<dbReference type="OrthoDB" id="8606752at2"/>
<dbReference type="Pfam" id="PF21832">
    <property type="entry name" value="DUF6892"/>
    <property type="match status" value="1"/>
</dbReference>
<geneLocation type="plasmid" evidence="4">
    <name>II</name>
</geneLocation>
<evidence type="ECO:0000259" key="2">
    <source>
        <dbReference type="Pfam" id="PF23917"/>
    </source>
</evidence>
<dbReference type="InterPro" id="IPR055680">
    <property type="entry name" value="DUF7256"/>
</dbReference>
<dbReference type="HOGENOM" id="CLU_766982_0_0_5"/>
<dbReference type="PATRIC" id="fig|1028800.3.peg.4727"/>
<dbReference type="Pfam" id="PF23917">
    <property type="entry name" value="DUF7256"/>
    <property type="match status" value="1"/>
</dbReference>
<dbReference type="AlphaFoldDB" id="A0A068SX41"/>
<evidence type="ECO:0000313" key="4">
    <source>
        <dbReference type="Proteomes" id="UP000028181"/>
    </source>
</evidence>
<reference evidence="4" key="1">
    <citation type="journal article" date="2014" name="BMC Genomics">
        <title>Genome sequencing of two Neorhizobium galegae strains reveals a noeT gene responsible for the unusual acetylation of the nodulation factors.</title>
        <authorList>
            <person name="Osterman J."/>
            <person name="Marsh J."/>
            <person name="Laine P.K."/>
            <person name="Zeng Z."/>
            <person name="Alatalo E."/>
            <person name="Sullivan J.T."/>
            <person name="Young J.P."/>
            <person name="Thomas-Oates J."/>
            <person name="Paulin L."/>
            <person name="Lindstrom K."/>
        </authorList>
    </citation>
    <scope>NUCLEOTIDE SEQUENCE [LARGE SCALE GENOMIC DNA]</scope>
    <source>
        <strain evidence="4">HAMBI 540</strain>
    </source>
</reference>
<proteinExistence type="predicted"/>